<dbReference type="RefSeq" id="WP_261273914.1">
    <property type="nucleotide sequence ID" value="NZ_JAMTCC010000056.1"/>
</dbReference>
<evidence type="ECO:0000313" key="2">
    <source>
        <dbReference type="EMBL" id="MCT7947814.1"/>
    </source>
</evidence>
<accession>A0A9X2WY11</accession>
<dbReference type="EMBL" id="JAMTCC010000056">
    <property type="protein sequence ID" value="MCT7947814.1"/>
    <property type="molecule type" value="Genomic_DNA"/>
</dbReference>
<evidence type="ECO:0000259" key="1">
    <source>
        <dbReference type="Pfam" id="PF19975"/>
    </source>
</evidence>
<gene>
    <name evidence="2" type="ORF">NE536_20915</name>
</gene>
<protein>
    <recommendedName>
        <fullName evidence="1">Double-GTPase 1 domain-containing protein</fullName>
    </recommendedName>
</protein>
<name>A0A9X2WY11_9GAMM</name>
<feature type="domain" description="Double-GTPase 1" evidence="1">
    <location>
        <begin position="6"/>
        <end position="278"/>
    </location>
</feature>
<sequence>MNSEFVIMGLPASGKTTFLAALWHLVESKEVDSLLTLHGFSGDFAYLNRISEAWRSFAPVPRTSQGGETNISLQLINSQTEQKCKVMFPDLAGETFDSQVEHRVVRADFVNRFNQETGILFFINSDVKEDSLSIKELNERLQGIESDAKVPTQPAQEWAPKFIPEQVKVVQLLSDLVTYPFEPCKRRLAVLISAWDLVTPVTLSPSEWLMNNMPLVHQFLEANTDYFVYQVYGVSAQGLDFSNDTAVESAADLVPSRRIKITNQDGEGHDLTSPLIWLMSAEL</sequence>
<dbReference type="InterPro" id="IPR027417">
    <property type="entry name" value="P-loop_NTPase"/>
</dbReference>
<dbReference type="InterPro" id="IPR045530">
    <property type="entry name" value="DO-GTPase1"/>
</dbReference>
<dbReference type="SUPFAM" id="SSF52540">
    <property type="entry name" value="P-loop containing nucleoside triphosphate hydrolases"/>
    <property type="match status" value="1"/>
</dbReference>
<reference evidence="2" key="1">
    <citation type="journal article" date="2023" name="Int. J. Syst. Evol. Microbiol.">
        <title>&lt;i&gt;Shewanella septentrionalis&lt;/i&gt; sp. nov. and &lt;i&gt;Shewanella holmiensis&lt;/i&gt; sp. nov., isolated from Baltic Sea water and sediments.</title>
        <authorList>
            <person name="Martin-Rodriguez A.J."/>
            <person name="Thorell K."/>
            <person name="Joffre E."/>
            <person name="Jensie-Markopoulos S."/>
            <person name="Moore E.R.B."/>
            <person name="Sjoling A."/>
        </authorList>
    </citation>
    <scope>NUCLEOTIDE SEQUENCE</scope>
    <source>
        <strain evidence="2">SP1W3</strain>
    </source>
</reference>
<dbReference type="Proteomes" id="UP001155604">
    <property type="component" value="Unassembled WGS sequence"/>
</dbReference>
<comment type="caution">
    <text evidence="2">The sequence shown here is derived from an EMBL/GenBank/DDBJ whole genome shotgun (WGS) entry which is preliminary data.</text>
</comment>
<proteinExistence type="predicted"/>
<organism evidence="2 3">
    <name type="scientific">Shewanella septentrionalis</name>
    <dbReference type="NCBI Taxonomy" id="2952223"/>
    <lineage>
        <taxon>Bacteria</taxon>
        <taxon>Pseudomonadati</taxon>
        <taxon>Pseudomonadota</taxon>
        <taxon>Gammaproteobacteria</taxon>
        <taxon>Alteromonadales</taxon>
        <taxon>Shewanellaceae</taxon>
        <taxon>Shewanella</taxon>
    </lineage>
</organism>
<keyword evidence="3" id="KW-1185">Reference proteome</keyword>
<evidence type="ECO:0000313" key="3">
    <source>
        <dbReference type="Proteomes" id="UP001155604"/>
    </source>
</evidence>
<dbReference type="Pfam" id="PF19975">
    <property type="entry name" value="DO-GTPase1"/>
    <property type="match status" value="1"/>
</dbReference>
<dbReference type="AlphaFoldDB" id="A0A9X2WY11"/>